<comment type="caution">
    <text evidence="2">The sequence shown here is derived from an EMBL/GenBank/DDBJ whole genome shotgun (WGS) entry which is preliminary data.</text>
</comment>
<dbReference type="Proteomes" id="UP001620645">
    <property type="component" value="Unassembled WGS sequence"/>
</dbReference>
<sequence length="686" mass="76722">MASSPYKHHLHQQHHCSSFLEQNGDMAQPKKANGTIMNGGRHGRLTASTVLGHQEYMGVGQQQNQNICSSGDVGGSVAMPMSTFNSTDSAIVGNNCTMAQRHCFGVADADHGTTAYRLGIEKGHNNNQRHNCQPSQKLKQEQKQRWTHQNHHQQLPNQYQQEKEQFVDHNPYNNRHHHYHNNNNNNNNESIGSWKCRENEAVAGEQRQPQHGEQHNVEVVVVQQETDMAAMNNMHMKGNHGDETPPAMPDRIGIERVLALSNGRICSGTNASEEVYEMKETHLLKNAQHPSGSQSAMSILMSMAPTSSSNEFGDAGGDEIGGEAEIRMRLKKLMMGMGNGGRRGGAEQHQNQQQEQQQQQQQRRSLHNLQPNKDYALSYIIDAKLLIIRRAGTELQVTDTEGFPLLDVWQRTNCSLGRTVLTLSDPDRVRAALLFRRLGMANNAELKRVQNAEGECCAHFIIGRPFLVQDRQRIVVARFEPFSDQTETDIEEQQQQMQQQQQMMYHESSGEASTSAFPPAPPQLHVFHCISEQNGQLLARLEELRESATVSSATVDNTAADENNCITVVAGDARRGAACHVRRQRRRTHAPPLRLFQLRFTPAAQAPLLNAQLKLLLVAAAARLTAACEPIRESANHHQGWGFSALFGSHRKTAEIAAENDDSAQQQQQQHQNQQQQQMPLCCALF</sequence>
<accession>A0ABD2JWN3</accession>
<feature type="region of interest" description="Disordered" evidence="1">
    <location>
        <begin position="336"/>
        <end position="365"/>
    </location>
</feature>
<dbReference type="AlphaFoldDB" id="A0ABD2JWN3"/>
<dbReference type="EMBL" id="JBICCN010000085">
    <property type="protein sequence ID" value="KAL3095007.1"/>
    <property type="molecule type" value="Genomic_DNA"/>
</dbReference>
<proteinExistence type="predicted"/>
<protein>
    <submittedName>
        <fullName evidence="2">Uncharacterized protein</fullName>
    </submittedName>
</protein>
<organism evidence="2 3">
    <name type="scientific">Heterodera schachtii</name>
    <name type="common">Sugarbeet cyst nematode worm</name>
    <name type="synonym">Tylenchus schachtii</name>
    <dbReference type="NCBI Taxonomy" id="97005"/>
    <lineage>
        <taxon>Eukaryota</taxon>
        <taxon>Metazoa</taxon>
        <taxon>Ecdysozoa</taxon>
        <taxon>Nematoda</taxon>
        <taxon>Chromadorea</taxon>
        <taxon>Rhabditida</taxon>
        <taxon>Tylenchina</taxon>
        <taxon>Tylenchomorpha</taxon>
        <taxon>Tylenchoidea</taxon>
        <taxon>Heteroderidae</taxon>
        <taxon>Heteroderinae</taxon>
        <taxon>Heterodera</taxon>
    </lineage>
</organism>
<evidence type="ECO:0000313" key="3">
    <source>
        <dbReference type="Proteomes" id="UP001620645"/>
    </source>
</evidence>
<reference evidence="2 3" key="1">
    <citation type="submission" date="2024-10" db="EMBL/GenBank/DDBJ databases">
        <authorList>
            <person name="Kim D."/>
        </authorList>
    </citation>
    <scope>NUCLEOTIDE SEQUENCE [LARGE SCALE GENOMIC DNA]</scope>
    <source>
        <strain evidence="2">Taebaek</strain>
    </source>
</reference>
<evidence type="ECO:0000313" key="2">
    <source>
        <dbReference type="EMBL" id="KAL3095007.1"/>
    </source>
</evidence>
<feature type="compositionally biased region" description="Low complexity" evidence="1">
    <location>
        <begin position="347"/>
        <end position="365"/>
    </location>
</feature>
<feature type="region of interest" description="Disordered" evidence="1">
    <location>
        <begin position="124"/>
        <end position="158"/>
    </location>
</feature>
<evidence type="ECO:0000256" key="1">
    <source>
        <dbReference type="SAM" id="MobiDB-lite"/>
    </source>
</evidence>
<gene>
    <name evidence="2" type="ORF">niasHS_006358</name>
</gene>
<feature type="compositionally biased region" description="Polar residues" evidence="1">
    <location>
        <begin position="125"/>
        <end position="137"/>
    </location>
</feature>
<name>A0ABD2JWN3_HETSC</name>
<dbReference type="InterPro" id="IPR051647">
    <property type="entry name" value="Mediator_comp_sub12"/>
</dbReference>
<keyword evidence="3" id="KW-1185">Reference proteome</keyword>
<dbReference type="PANTHER" id="PTHR46007">
    <property type="entry name" value="MEDIATOR OF RNA POLYMERASE II TRANSCRIPTION SUBUNIT 12"/>
    <property type="match status" value="1"/>
</dbReference>
<dbReference type="PANTHER" id="PTHR46007:SF12">
    <property type="entry name" value="C2H2-TYPE DOMAIN-CONTAINING PROTEIN-RELATED"/>
    <property type="match status" value="1"/>
</dbReference>